<proteinExistence type="predicted"/>
<dbReference type="InterPro" id="IPR058240">
    <property type="entry name" value="rSAM_sf"/>
</dbReference>
<evidence type="ECO:0000256" key="1">
    <source>
        <dbReference type="ARBA" id="ARBA00001966"/>
    </source>
</evidence>
<dbReference type="InterPro" id="IPR007197">
    <property type="entry name" value="rSAM"/>
</dbReference>
<dbReference type="PANTHER" id="PTHR43409">
    <property type="entry name" value="ANAEROBIC MAGNESIUM-PROTOPORPHYRIN IX MONOMETHYL ESTER CYCLASE-RELATED"/>
    <property type="match status" value="1"/>
</dbReference>
<dbReference type="STRING" id="74969.FAD_1067"/>
<feature type="domain" description="Radical SAM core" evidence="9">
    <location>
        <begin position="194"/>
        <end position="423"/>
    </location>
</feature>
<dbReference type="PROSITE" id="PS51332">
    <property type="entry name" value="B12_BINDING"/>
    <property type="match status" value="1"/>
</dbReference>
<evidence type="ECO:0000256" key="3">
    <source>
        <dbReference type="ARBA" id="ARBA00022679"/>
    </source>
</evidence>
<keyword evidence="6" id="KW-0408">Iron</keyword>
<evidence type="ECO:0000259" key="8">
    <source>
        <dbReference type="PROSITE" id="PS51332"/>
    </source>
</evidence>
<dbReference type="OrthoDB" id="2305at2157"/>
<dbReference type="Pfam" id="PF04055">
    <property type="entry name" value="Radical_SAM"/>
    <property type="match status" value="1"/>
</dbReference>
<dbReference type="PANTHER" id="PTHR43409:SF7">
    <property type="entry name" value="BLL1977 PROTEIN"/>
    <property type="match status" value="1"/>
</dbReference>
<dbReference type="InterPro" id="IPR036724">
    <property type="entry name" value="Cobalamin-bd_sf"/>
</dbReference>
<evidence type="ECO:0000256" key="4">
    <source>
        <dbReference type="ARBA" id="ARBA00022691"/>
    </source>
</evidence>
<dbReference type="InterPro" id="IPR023404">
    <property type="entry name" value="rSAM_horseshoe"/>
</dbReference>
<dbReference type="CDD" id="cd02068">
    <property type="entry name" value="radical_SAM_B12_BD"/>
    <property type="match status" value="1"/>
</dbReference>
<gene>
    <name evidence="10" type="ORF">FAD_1067</name>
</gene>
<dbReference type="GO" id="GO:0005829">
    <property type="term" value="C:cytosol"/>
    <property type="evidence" value="ECO:0007669"/>
    <property type="project" value="TreeGrafter"/>
</dbReference>
<comment type="cofactor">
    <cofactor evidence="1">
        <name>[4Fe-4S] cluster</name>
        <dbReference type="ChEBI" id="CHEBI:49883"/>
    </cofactor>
</comment>
<dbReference type="GO" id="GO:0051539">
    <property type="term" value="F:4 iron, 4 sulfur cluster binding"/>
    <property type="evidence" value="ECO:0007669"/>
    <property type="project" value="UniProtKB-KW"/>
</dbReference>
<keyword evidence="2" id="KW-0489">Methyltransferase</keyword>
<organism evidence="10 11">
    <name type="scientific">Ferroplasma acidiphilum</name>
    <dbReference type="NCBI Taxonomy" id="74969"/>
    <lineage>
        <taxon>Archaea</taxon>
        <taxon>Methanobacteriati</taxon>
        <taxon>Thermoplasmatota</taxon>
        <taxon>Thermoplasmata</taxon>
        <taxon>Thermoplasmatales</taxon>
        <taxon>Ferroplasmaceae</taxon>
        <taxon>Ferroplasma</taxon>
    </lineage>
</organism>
<dbReference type="KEGG" id="fai:FAD_1067"/>
<keyword evidence="7" id="KW-0411">Iron-sulfur</keyword>
<evidence type="ECO:0000256" key="2">
    <source>
        <dbReference type="ARBA" id="ARBA00022603"/>
    </source>
</evidence>
<dbReference type="SUPFAM" id="SSF52242">
    <property type="entry name" value="Cobalamin (vitamin B12)-binding domain"/>
    <property type="match status" value="1"/>
</dbReference>
<keyword evidence="4" id="KW-0949">S-adenosyl-L-methionine</keyword>
<dbReference type="PROSITE" id="PS51918">
    <property type="entry name" value="RADICAL_SAM"/>
    <property type="match status" value="1"/>
</dbReference>
<dbReference type="CDD" id="cd01335">
    <property type="entry name" value="Radical_SAM"/>
    <property type="match status" value="1"/>
</dbReference>
<dbReference type="SUPFAM" id="SSF102114">
    <property type="entry name" value="Radical SAM enzymes"/>
    <property type="match status" value="1"/>
</dbReference>
<evidence type="ECO:0000256" key="5">
    <source>
        <dbReference type="ARBA" id="ARBA00022723"/>
    </source>
</evidence>
<dbReference type="Pfam" id="PF02310">
    <property type="entry name" value="B12-binding"/>
    <property type="match status" value="1"/>
</dbReference>
<evidence type="ECO:0000256" key="7">
    <source>
        <dbReference type="ARBA" id="ARBA00023014"/>
    </source>
</evidence>
<keyword evidence="3" id="KW-0808">Transferase</keyword>
<keyword evidence="11" id="KW-1185">Reference proteome</keyword>
<evidence type="ECO:0000256" key="6">
    <source>
        <dbReference type="ARBA" id="ARBA00023004"/>
    </source>
</evidence>
<dbReference type="GO" id="GO:0046872">
    <property type="term" value="F:metal ion binding"/>
    <property type="evidence" value="ECO:0007669"/>
    <property type="project" value="UniProtKB-KW"/>
</dbReference>
<dbReference type="Gene3D" id="3.40.50.280">
    <property type="entry name" value="Cobalamin-binding domain"/>
    <property type="match status" value="1"/>
</dbReference>
<protein>
    <submittedName>
        <fullName evidence="10">Fe-S oxidoreductase</fullName>
    </submittedName>
</protein>
<dbReference type="RefSeq" id="WP_081142437.1">
    <property type="nucleotide sequence ID" value="NZ_CP015363.1"/>
</dbReference>
<dbReference type="Proteomes" id="UP000192050">
    <property type="component" value="Chromosome"/>
</dbReference>
<dbReference type="EMBL" id="CP015363">
    <property type="protein sequence ID" value="ARD84948.1"/>
    <property type="molecule type" value="Genomic_DNA"/>
</dbReference>
<name>A0A1V0N480_9ARCH</name>
<dbReference type="InterPro" id="IPR034466">
    <property type="entry name" value="Methyltransferase_Class_B"/>
</dbReference>
<keyword evidence="5" id="KW-0479">Metal-binding</keyword>
<dbReference type="InterPro" id="IPR051198">
    <property type="entry name" value="BchE-like"/>
</dbReference>
<dbReference type="Gene3D" id="3.80.30.20">
    <property type="entry name" value="tm_1862 like domain"/>
    <property type="match status" value="1"/>
</dbReference>
<feature type="domain" description="B12-binding" evidence="8">
    <location>
        <begin position="14"/>
        <end position="147"/>
    </location>
</feature>
<evidence type="ECO:0000313" key="10">
    <source>
        <dbReference type="EMBL" id="ARD84948.1"/>
    </source>
</evidence>
<reference evidence="10 11" key="1">
    <citation type="submission" date="2011-10" db="EMBL/GenBank/DDBJ databases">
        <title>Metabolic and evolutionary patterns in the extreme acidophile Ferroplasma acidiphilum.</title>
        <authorList>
            <person name="Golyshina O.V."/>
            <person name="Kozyavkin S.A."/>
            <person name="Tatusov R.L."/>
            <person name="Slesarev A.I."/>
            <person name="Golyshin P.N."/>
        </authorList>
    </citation>
    <scope>NUCLEOTIDE SEQUENCE [LARGE SCALE GENOMIC DNA]</scope>
    <source>
        <strain evidence="11">Y</strain>
    </source>
</reference>
<sequence length="532" mass="60285">MSLRAVFVRPSNRTGSAYLNKWGFLPAPLGLLALAGEIKRIPDSEVKIIDMEADDISLDDAISQILDFKPDLVGITLHATAAHNNAGYIARGVKKAKPDTVLVAGGHHATFLPEELIEAGFDISVLGEGDETIYDIAMAIMENRSFNQINGIVFRDDGSIKRTMPRKLIQDLDTLPMPPLELLDPSKYTFKVFGTDDRVMCLETSRGCPYGCDFCSVTPTWGNTWRNKSNERIIKEMENAKSYGYNWIFFTDDIFIVEPNVKHREALFDMILEKNLNTSWIVQMRVDVTSRHPELIEKAAKAGMSISFLGVESGSEEILKKMHKGEFTPQSAQAVKILSGNDIVVIVGMMVGAPYERYRDLRSTVRFSRELARAGADALQFSIYTPLPGTRIFDEALEKKSLFTLDWDRFDVLTPVMKTHVGPVLDQMVQFYASYSFYIYKFLRGKITGLQLAGKKKKLIDTGTKFIVDMMPEYLRSIAQFPRHLLETYDMYWNSKKNGFIGKEGHEELVSNSNKIIYDMGKKKNVYYMIKR</sequence>
<dbReference type="GO" id="GO:0003824">
    <property type="term" value="F:catalytic activity"/>
    <property type="evidence" value="ECO:0007669"/>
    <property type="project" value="InterPro"/>
</dbReference>
<evidence type="ECO:0000313" key="11">
    <source>
        <dbReference type="Proteomes" id="UP000192050"/>
    </source>
</evidence>
<dbReference type="InterPro" id="IPR006638">
    <property type="entry name" value="Elp3/MiaA/NifB-like_rSAM"/>
</dbReference>
<dbReference type="GeneID" id="84217667"/>
<dbReference type="SFLD" id="SFLDG01123">
    <property type="entry name" value="methyltransferase_(Class_B)"/>
    <property type="match status" value="1"/>
</dbReference>
<dbReference type="InterPro" id="IPR006158">
    <property type="entry name" value="Cobalamin-bd"/>
</dbReference>
<evidence type="ECO:0000259" key="9">
    <source>
        <dbReference type="PROSITE" id="PS51918"/>
    </source>
</evidence>
<dbReference type="GO" id="GO:0031419">
    <property type="term" value="F:cobalamin binding"/>
    <property type="evidence" value="ECO:0007669"/>
    <property type="project" value="InterPro"/>
</dbReference>
<dbReference type="SFLD" id="SFLDS00029">
    <property type="entry name" value="Radical_SAM"/>
    <property type="match status" value="1"/>
</dbReference>
<dbReference type="AlphaFoldDB" id="A0A1V0N480"/>
<accession>A0A1V0N480</accession>
<dbReference type="SFLD" id="SFLDG01082">
    <property type="entry name" value="B12-binding_domain_containing"/>
    <property type="match status" value="1"/>
</dbReference>
<dbReference type="SMART" id="SM00729">
    <property type="entry name" value="Elp3"/>
    <property type="match status" value="1"/>
</dbReference>